<evidence type="ECO:0000313" key="1">
    <source>
        <dbReference type="EMBL" id="CAK7352654.1"/>
    </source>
</evidence>
<accession>A0AAV1SKC1</accession>
<keyword evidence="2" id="KW-1185">Reference proteome</keyword>
<sequence length="60" mass="6780">MSGYMREIKGVFEPMQPNRHFEDPSSSIKEVDKIGLAGLTGTQNISDYVKDDDRPNVCFD</sequence>
<name>A0AAV1SKC1_9ROSI</name>
<reference evidence="1 2" key="1">
    <citation type="submission" date="2024-01" db="EMBL/GenBank/DDBJ databases">
        <authorList>
            <person name="Waweru B."/>
        </authorList>
    </citation>
    <scope>NUCLEOTIDE SEQUENCE [LARGE SCALE GENOMIC DNA]</scope>
</reference>
<protein>
    <submittedName>
        <fullName evidence="1">Uncharacterized protein</fullName>
    </submittedName>
</protein>
<gene>
    <name evidence="1" type="ORF">DCAF_LOCUS24332</name>
</gene>
<dbReference type="AlphaFoldDB" id="A0AAV1SKC1"/>
<organism evidence="1 2">
    <name type="scientific">Dovyalis caffra</name>
    <dbReference type="NCBI Taxonomy" id="77055"/>
    <lineage>
        <taxon>Eukaryota</taxon>
        <taxon>Viridiplantae</taxon>
        <taxon>Streptophyta</taxon>
        <taxon>Embryophyta</taxon>
        <taxon>Tracheophyta</taxon>
        <taxon>Spermatophyta</taxon>
        <taxon>Magnoliopsida</taxon>
        <taxon>eudicotyledons</taxon>
        <taxon>Gunneridae</taxon>
        <taxon>Pentapetalae</taxon>
        <taxon>rosids</taxon>
        <taxon>fabids</taxon>
        <taxon>Malpighiales</taxon>
        <taxon>Salicaceae</taxon>
        <taxon>Flacourtieae</taxon>
        <taxon>Dovyalis</taxon>
    </lineage>
</organism>
<dbReference type="Proteomes" id="UP001314170">
    <property type="component" value="Unassembled WGS sequence"/>
</dbReference>
<comment type="caution">
    <text evidence="1">The sequence shown here is derived from an EMBL/GenBank/DDBJ whole genome shotgun (WGS) entry which is preliminary data.</text>
</comment>
<proteinExistence type="predicted"/>
<evidence type="ECO:0000313" key="2">
    <source>
        <dbReference type="Proteomes" id="UP001314170"/>
    </source>
</evidence>
<dbReference type="EMBL" id="CAWUPB010001194">
    <property type="protein sequence ID" value="CAK7352654.1"/>
    <property type="molecule type" value="Genomic_DNA"/>
</dbReference>